<protein>
    <recommendedName>
        <fullName evidence="1">SMEK domain-containing protein</fullName>
    </recommendedName>
</protein>
<dbReference type="InterPro" id="IPR047740">
    <property type="entry name" value="SMEK_dom"/>
</dbReference>
<evidence type="ECO:0000313" key="2">
    <source>
        <dbReference type="EMBL" id="SHO73265.1"/>
    </source>
</evidence>
<keyword evidence="3" id="KW-1185">Reference proteome</keyword>
<dbReference type="OrthoDB" id="9810187at2"/>
<proteinExistence type="predicted"/>
<name>A0A1M7ZWJ6_9FLAO</name>
<dbReference type="STRING" id="416016.SAMN05443547_1620"/>
<evidence type="ECO:0000313" key="3">
    <source>
        <dbReference type="Proteomes" id="UP000184611"/>
    </source>
</evidence>
<dbReference type="AlphaFoldDB" id="A0A1M7ZWJ6"/>
<reference evidence="3" key="1">
    <citation type="submission" date="2016-12" db="EMBL/GenBank/DDBJ databases">
        <authorList>
            <person name="Varghese N."/>
            <person name="Submissions S."/>
        </authorList>
    </citation>
    <scope>NUCLEOTIDE SEQUENCE [LARGE SCALE GENOMIC DNA]</scope>
    <source>
        <strain evidence="3">DSM 18830</strain>
    </source>
</reference>
<dbReference type="RefSeq" id="WP_073583188.1">
    <property type="nucleotide sequence ID" value="NZ_FRYK01000002.1"/>
</dbReference>
<feature type="domain" description="SMEK" evidence="1">
    <location>
        <begin position="12"/>
        <end position="148"/>
    </location>
</feature>
<dbReference type="NCBIfam" id="NF033859">
    <property type="entry name" value="SMEK_N"/>
    <property type="match status" value="1"/>
</dbReference>
<dbReference type="Pfam" id="PF21941">
    <property type="entry name" value="SMEK_N"/>
    <property type="match status" value="1"/>
</dbReference>
<dbReference type="EMBL" id="FRYK01000002">
    <property type="protein sequence ID" value="SHO73265.1"/>
    <property type="molecule type" value="Genomic_DNA"/>
</dbReference>
<evidence type="ECO:0000259" key="1">
    <source>
        <dbReference type="Pfam" id="PF21941"/>
    </source>
</evidence>
<accession>A0A1M7ZWJ6</accession>
<gene>
    <name evidence="2" type="ORF">SAMN05443547_1620</name>
</gene>
<organism evidence="2 3">
    <name type="scientific">Flavobacterium cucumis</name>
    <dbReference type="NCBI Taxonomy" id="416016"/>
    <lineage>
        <taxon>Bacteria</taxon>
        <taxon>Pseudomonadati</taxon>
        <taxon>Bacteroidota</taxon>
        <taxon>Flavobacteriia</taxon>
        <taxon>Flavobacteriales</taxon>
        <taxon>Flavobacteriaceae</taxon>
        <taxon>Flavobacterium</taxon>
    </lineage>
</organism>
<dbReference type="Proteomes" id="UP000184611">
    <property type="component" value="Unassembled WGS sequence"/>
</dbReference>
<sequence>MIDLRQEAFNSISRVLAITRYDIEQRQLINEYGLNIHGENYFRDVFKFVYDKNYENENFDSQNNSCIDLVDKTEKLALQITTTRTREKIDNTFNALKFEKYEGYSIKIFYLLDKSKPNKDTIEEYKKKYGVDLNDCLFDYTDLIKKIESLETSKLIELNNKYFKKNTEKYTDEIVLNLVFKHLIKNFTNKKPNYDDDFGTIDTNDKIKLNNLNSRIESEINKGLDYISLVNNEDNILDDLRKFLVDDLYKQILFDLLLSKVSKIELERKTLAELSDLCQIHKIDFNKIISNLHTSLESKIDIKDFNSMSISWIIISFFFEICDIGLKK</sequence>